<evidence type="ECO:0000256" key="1">
    <source>
        <dbReference type="ARBA" id="ARBA00004613"/>
    </source>
</evidence>
<dbReference type="Gene3D" id="2.40.40.10">
    <property type="entry name" value="RlpA-like domain"/>
    <property type="match status" value="1"/>
</dbReference>
<protein>
    <recommendedName>
        <fullName evidence="7">Cerato-platanin</fullName>
    </recommendedName>
</protein>
<accession>A0ABR3FKD6</accession>
<dbReference type="InterPro" id="IPR036908">
    <property type="entry name" value="RlpA-like_sf"/>
</dbReference>
<evidence type="ECO:0000256" key="2">
    <source>
        <dbReference type="ARBA" id="ARBA00010421"/>
    </source>
</evidence>
<keyword evidence="3" id="KW-0964">Secreted</keyword>
<comment type="caution">
    <text evidence="5">The sequence shown here is derived from an EMBL/GenBank/DDBJ whole genome shotgun (WGS) entry which is preliminary data.</text>
</comment>
<reference evidence="5 6" key="1">
    <citation type="submission" date="2024-02" db="EMBL/GenBank/DDBJ databases">
        <title>A draft genome for the cacao thread blight pathogen Marasmius crinis-equi.</title>
        <authorList>
            <person name="Cohen S.P."/>
            <person name="Baruah I.K."/>
            <person name="Amoako-Attah I."/>
            <person name="Bukari Y."/>
            <person name="Meinhardt L.W."/>
            <person name="Bailey B.A."/>
        </authorList>
    </citation>
    <scope>NUCLEOTIDE SEQUENCE [LARGE SCALE GENOMIC DNA]</scope>
    <source>
        <strain evidence="5 6">GH-76</strain>
    </source>
</reference>
<evidence type="ECO:0008006" key="7">
    <source>
        <dbReference type="Google" id="ProtNLM"/>
    </source>
</evidence>
<comment type="similarity">
    <text evidence="2">Belongs to the cerato-platanin family.</text>
</comment>
<dbReference type="Proteomes" id="UP001465976">
    <property type="component" value="Unassembled WGS sequence"/>
</dbReference>
<feature type="signal peptide" evidence="4">
    <location>
        <begin position="1"/>
        <end position="18"/>
    </location>
</feature>
<evidence type="ECO:0000313" key="5">
    <source>
        <dbReference type="EMBL" id="KAL0575660.1"/>
    </source>
</evidence>
<dbReference type="SUPFAM" id="SSF50685">
    <property type="entry name" value="Barwin-like endoglucanases"/>
    <property type="match status" value="1"/>
</dbReference>
<name>A0ABR3FKD6_9AGAR</name>
<dbReference type="InterPro" id="IPR010829">
    <property type="entry name" value="Cerato-platanin"/>
</dbReference>
<proteinExistence type="inferred from homology"/>
<feature type="chain" id="PRO_5045439811" description="Cerato-platanin" evidence="4">
    <location>
        <begin position="19"/>
        <end position="145"/>
    </location>
</feature>
<evidence type="ECO:0000256" key="4">
    <source>
        <dbReference type="SAM" id="SignalP"/>
    </source>
</evidence>
<evidence type="ECO:0000256" key="3">
    <source>
        <dbReference type="ARBA" id="ARBA00022525"/>
    </source>
</evidence>
<keyword evidence="6" id="KW-1185">Reference proteome</keyword>
<sequence length="145" mass="15015">MKTISLFTSFALFTSALAANIAWDSVYDNPNGDMNTVACSDGDNGLITRFKFQKFSDIPSFPFVGGAPDIPGWNSSACGTCWEITYTNSSGIPKTVHFTAIDAGGSDYVTGKGALDQLTNGRAEELGVAPVTATAVAASACGLGQ</sequence>
<gene>
    <name evidence="5" type="ORF">V5O48_006316</name>
</gene>
<dbReference type="CDD" id="cd22778">
    <property type="entry name" value="DPBB_CEPL-like"/>
    <property type="match status" value="1"/>
</dbReference>
<keyword evidence="4" id="KW-0732">Signal</keyword>
<organism evidence="5 6">
    <name type="scientific">Marasmius crinis-equi</name>
    <dbReference type="NCBI Taxonomy" id="585013"/>
    <lineage>
        <taxon>Eukaryota</taxon>
        <taxon>Fungi</taxon>
        <taxon>Dikarya</taxon>
        <taxon>Basidiomycota</taxon>
        <taxon>Agaricomycotina</taxon>
        <taxon>Agaricomycetes</taxon>
        <taxon>Agaricomycetidae</taxon>
        <taxon>Agaricales</taxon>
        <taxon>Marasmiineae</taxon>
        <taxon>Marasmiaceae</taxon>
        <taxon>Marasmius</taxon>
    </lineage>
</organism>
<dbReference type="EMBL" id="JBAHYK010000285">
    <property type="protein sequence ID" value="KAL0575660.1"/>
    <property type="molecule type" value="Genomic_DNA"/>
</dbReference>
<dbReference type="Pfam" id="PF07249">
    <property type="entry name" value="Cerato-platanin"/>
    <property type="match status" value="1"/>
</dbReference>
<evidence type="ECO:0000313" key="6">
    <source>
        <dbReference type="Proteomes" id="UP001465976"/>
    </source>
</evidence>
<comment type="subcellular location">
    <subcellularLocation>
        <location evidence="1">Secreted</location>
    </subcellularLocation>
</comment>